<evidence type="ECO:0000313" key="2">
    <source>
        <dbReference type="EMBL" id="WNM56712.1"/>
    </source>
</evidence>
<protein>
    <submittedName>
        <fullName evidence="2">DUF5069 domain-containing protein</fullName>
    </submittedName>
</protein>
<dbReference type="Proteomes" id="UP001302719">
    <property type="component" value="Chromosome"/>
</dbReference>
<name>A0AA96JQQ8_9BACT</name>
<evidence type="ECO:0000259" key="1">
    <source>
        <dbReference type="Pfam" id="PF16798"/>
    </source>
</evidence>
<dbReference type="EMBL" id="CP116967">
    <property type="protein sequence ID" value="WNM56712.1"/>
    <property type="molecule type" value="Genomic_DNA"/>
</dbReference>
<evidence type="ECO:0000313" key="3">
    <source>
        <dbReference type="Proteomes" id="UP001302719"/>
    </source>
</evidence>
<feature type="domain" description="DUF5069" evidence="1">
    <location>
        <begin position="5"/>
        <end position="144"/>
    </location>
</feature>
<proteinExistence type="predicted"/>
<accession>A0AA96JQQ8</accession>
<reference evidence="2 3" key="1">
    <citation type="submission" date="2023-01" db="EMBL/GenBank/DDBJ databases">
        <title>Cultivation and genomic characterization of new, ubiquitous marine nitrite-oxidizing bacteria from the Nitrospirales.</title>
        <authorList>
            <person name="Mueller A.J."/>
            <person name="Daebeler A."/>
            <person name="Herbold C.W."/>
            <person name="Kirkegaard R.H."/>
            <person name="Daims H."/>
        </authorList>
    </citation>
    <scope>NUCLEOTIDE SEQUENCE [LARGE SCALE GENOMIC DNA]</scope>
    <source>
        <strain evidence="2 3">VA</strain>
    </source>
</reference>
<dbReference type="RefSeq" id="WP_312640397.1">
    <property type="nucleotide sequence ID" value="NZ_CP116967.1"/>
</dbReference>
<organism evidence="2 3">
    <name type="scientific">Candidatus Nitrospira allomarina</name>
    <dbReference type="NCBI Taxonomy" id="3020900"/>
    <lineage>
        <taxon>Bacteria</taxon>
        <taxon>Pseudomonadati</taxon>
        <taxon>Nitrospirota</taxon>
        <taxon>Nitrospiria</taxon>
        <taxon>Nitrospirales</taxon>
        <taxon>Nitrospiraceae</taxon>
        <taxon>Nitrospira</taxon>
    </lineage>
</organism>
<gene>
    <name evidence="2" type="ORF">PP769_12060</name>
</gene>
<dbReference type="InterPro" id="IPR031849">
    <property type="entry name" value="DUF5069"/>
</dbReference>
<dbReference type="KEGG" id="nall:PP769_12060"/>
<dbReference type="AlphaFoldDB" id="A0AA96JQQ8"/>
<dbReference type="Pfam" id="PF16798">
    <property type="entry name" value="DUF5069"/>
    <property type="match status" value="1"/>
</dbReference>
<keyword evidence="3" id="KW-1185">Reference proteome</keyword>
<sequence>MTTAQYPRSPKEQVGGLCHLGRFIDKVRMRNAGQIQDYNYLTVGFDKYLLDKLEIKGEDFEKRVLQGGTDAEIADWVKSNGKSLSDAEKAEWNDMVMTFGPKAPMAQKAFDEYKAGLAKKRDVPVESLSHITTWFSLIEHDEGRM</sequence>